<dbReference type="InterPro" id="IPR018517">
    <property type="entry name" value="tRNA_hU_synthase_CS"/>
</dbReference>
<dbReference type="KEGG" id="tet:TTHERM_01289100"/>
<dbReference type="InterPro" id="IPR035587">
    <property type="entry name" value="DUS-like_FMN-bd"/>
</dbReference>
<dbReference type="RefSeq" id="XP_001029812.4">
    <property type="nucleotide sequence ID" value="XM_001029812.4"/>
</dbReference>
<dbReference type="Proteomes" id="UP000009168">
    <property type="component" value="Unassembled WGS sequence"/>
</dbReference>
<dbReference type="HOGENOM" id="CLU_013299_2_1_1"/>
<comment type="cofactor">
    <cofactor evidence="1">
        <name>FMN</name>
        <dbReference type="ChEBI" id="CHEBI:58210"/>
    </cofactor>
</comment>
<keyword evidence="6" id="KW-0521">NADP</keyword>
<dbReference type="Gene3D" id="3.20.20.70">
    <property type="entry name" value="Aldolase class I"/>
    <property type="match status" value="1"/>
</dbReference>
<keyword evidence="2" id="KW-0820">tRNA-binding</keyword>
<dbReference type="InterPro" id="IPR013785">
    <property type="entry name" value="Aldolase_TIM"/>
</dbReference>
<dbReference type="Pfam" id="PF01207">
    <property type="entry name" value="Dus"/>
    <property type="match status" value="1"/>
</dbReference>
<keyword evidence="3" id="KW-0285">Flavoprotein</keyword>
<reference evidence="11" key="1">
    <citation type="journal article" date="2006" name="PLoS Biol.">
        <title>Macronuclear genome sequence of the ciliate Tetrahymena thermophila, a model eukaryote.</title>
        <authorList>
            <person name="Eisen J.A."/>
            <person name="Coyne R.S."/>
            <person name="Wu M."/>
            <person name="Wu D."/>
            <person name="Thiagarajan M."/>
            <person name="Wortman J.R."/>
            <person name="Badger J.H."/>
            <person name="Ren Q."/>
            <person name="Amedeo P."/>
            <person name="Jones K.M."/>
            <person name="Tallon L.J."/>
            <person name="Delcher A.L."/>
            <person name="Salzberg S.L."/>
            <person name="Silva J.C."/>
            <person name="Haas B.J."/>
            <person name="Majoros W.H."/>
            <person name="Farzad M."/>
            <person name="Carlton J.M."/>
            <person name="Smith R.K. Jr."/>
            <person name="Garg J."/>
            <person name="Pearlman R.E."/>
            <person name="Karrer K.M."/>
            <person name="Sun L."/>
            <person name="Manning G."/>
            <person name="Elde N.C."/>
            <person name="Turkewitz A.P."/>
            <person name="Asai D.J."/>
            <person name="Wilkes D.E."/>
            <person name="Wang Y."/>
            <person name="Cai H."/>
            <person name="Collins K."/>
            <person name="Stewart B.A."/>
            <person name="Lee S.R."/>
            <person name="Wilamowska K."/>
            <person name="Weinberg Z."/>
            <person name="Ruzzo W.L."/>
            <person name="Wloga D."/>
            <person name="Gaertig J."/>
            <person name="Frankel J."/>
            <person name="Tsao C.-C."/>
            <person name="Gorovsky M.A."/>
            <person name="Keeling P.J."/>
            <person name="Waller R.F."/>
            <person name="Patron N.J."/>
            <person name="Cherry J.M."/>
            <person name="Stover N.A."/>
            <person name="Krieger C.J."/>
            <person name="del Toro C."/>
            <person name="Ryder H.F."/>
            <person name="Williamson S.C."/>
            <person name="Barbeau R.A."/>
            <person name="Hamilton E.P."/>
            <person name="Orias E."/>
        </authorList>
    </citation>
    <scope>NUCLEOTIDE SEQUENCE [LARGE SCALE GENOMIC DNA]</scope>
    <source>
        <strain evidence="11">SB210</strain>
    </source>
</reference>
<evidence type="ECO:0000313" key="10">
    <source>
        <dbReference type="EMBL" id="EAR82149.4"/>
    </source>
</evidence>
<dbReference type="OrthoDB" id="10262250at2759"/>
<dbReference type="GO" id="GO:0050660">
    <property type="term" value="F:flavin adenine dinucleotide binding"/>
    <property type="evidence" value="ECO:0007669"/>
    <property type="project" value="InterPro"/>
</dbReference>
<dbReference type="GO" id="GO:0017150">
    <property type="term" value="F:tRNA dihydrouridine synthase activity"/>
    <property type="evidence" value="ECO:0007669"/>
    <property type="project" value="InterPro"/>
</dbReference>
<accession>Q22A31</accession>
<dbReference type="InParanoid" id="Q22A31"/>
<organism evidence="10 11">
    <name type="scientific">Tetrahymena thermophila (strain SB210)</name>
    <dbReference type="NCBI Taxonomy" id="312017"/>
    <lineage>
        <taxon>Eukaryota</taxon>
        <taxon>Sar</taxon>
        <taxon>Alveolata</taxon>
        <taxon>Ciliophora</taxon>
        <taxon>Intramacronucleata</taxon>
        <taxon>Oligohymenophorea</taxon>
        <taxon>Hymenostomatida</taxon>
        <taxon>Tetrahymenina</taxon>
        <taxon>Tetrahymenidae</taxon>
        <taxon>Tetrahymena</taxon>
    </lineage>
</organism>
<evidence type="ECO:0000256" key="4">
    <source>
        <dbReference type="ARBA" id="ARBA00022643"/>
    </source>
</evidence>
<dbReference type="AlphaFoldDB" id="Q22A31"/>
<evidence type="ECO:0000256" key="3">
    <source>
        <dbReference type="ARBA" id="ARBA00022630"/>
    </source>
</evidence>
<protein>
    <submittedName>
        <fullName evidence="10">tRNA-dihydrouridine synthase</fullName>
    </submittedName>
</protein>
<dbReference type="STRING" id="312017.Q22A31"/>
<sequence length="538" mass="62850">MVGRINYFRQELAKKFQFLQKEFHNYLINNKINKVEGLQRKVKRNKQIDRERQIQGLLQEEQFQNIGIIFIKMDQNQQQNHNHNSQDQLIETTQELNKQQILNFTEESQANQMNQEQQNHQQQEEEIKVNNTSEIQNYKGIKHFLSSTDYHYPIANINYHTIAVAPMIDITDVHFRNFIRLLTRYSILYTEMIHEQAVHHNIRGPQEFLRFDPVQHPVVIQLGGNDPDNLAKAAKICEEIGYDEVNLNVGCPSDRVQSGKFGACLMKEPELVAEIMRKMKEACSIPVTVKCRLGVDNFDSYEFARDFIKTVSEKGQVQHFVVHARKAFLKGLNPAQNRNVPPLKYDYVLRLKQEFPHLHFSINGGFKTYDQISDILKQENGLHGCMLGRAAYETPWLFSDMDRRYFGKQNPGFSRREILQIWGQYGKLVIQQQPAISIPTLNKPIINLFAGEKHSAKYRHFISDRANFVKFENYEVFMQKTIEEYEQINAYALDQRPPGCEQADNSIVEAILQSVKNEQISLNQKENSQKQQDVIQTE</sequence>
<dbReference type="GeneID" id="7835733"/>
<dbReference type="PROSITE" id="PS01136">
    <property type="entry name" value="UPF0034"/>
    <property type="match status" value="1"/>
</dbReference>
<feature type="domain" description="DUS-like FMN-binding" evidence="9">
    <location>
        <begin position="164"/>
        <end position="469"/>
    </location>
</feature>
<evidence type="ECO:0000256" key="7">
    <source>
        <dbReference type="ARBA" id="ARBA00022884"/>
    </source>
</evidence>
<proteinExistence type="inferred from homology"/>
<dbReference type="HAMAP" id="MF_02041">
    <property type="entry name" value="DusA_subfam"/>
    <property type="match status" value="1"/>
</dbReference>
<evidence type="ECO:0000259" key="9">
    <source>
        <dbReference type="Pfam" id="PF01207"/>
    </source>
</evidence>
<evidence type="ECO:0000256" key="2">
    <source>
        <dbReference type="ARBA" id="ARBA00022555"/>
    </source>
</evidence>
<dbReference type="GO" id="GO:0000049">
    <property type="term" value="F:tRNA binding"/>
    <property type="evidence" value="ECO:0007669"/>
    <property type="project" value="UniProtKB-KW"/>
</dbReference>
<evidence type="ECO:0000256" key="1">
    <source>
        <dbReference type="ARBA" id="ARBA00001917"/>
    </source>
</evidence>
<evidence type="ECO:0000313" key="11">
    <source>
        <dbReference type="Proteomes" id="UP000009168"/>
    </source>
</evidence>
<gene>
    <name evidence="10" type="ORF">TTHERM_01289100</name>
</gene>
<evidence type="ECO:0000256" key="6">
    <source>
        <dbReference type="ARBA" id="ARBA00022857"/>
    </source>
</evidence>
<dbReference type="InterPro" id="IPR004653">
    <property type="entry name" value="DusA"/>
</dbReference>
<keyword evidence="5" id="KW-0819">tRNA processing</keyword>
<evidence type="ECO:0000256" key="5">
    <source>
        <dbReference type="ARBA" id="ARBA00022694"/>
    </source>
</evidence>
<name>Q22A31_TETTS</name>
<keyword evidence="7" id="KW-0694">RNA-binding</keyword>
<dbReference type="SUPFAM" id="SSF51395">
    <property type="entry name" value="FMN-linked oxidoreductases"/>
    <property type="match status" value="1"/>
</dbReference>
<dbReference type="NCBIfam" id="NF008774">
    <property type="entry name" value="PRK11815.1"/>
    <property type="match status" value="1"/>
</dbReference>
<dbReference type="eggNOG" id="KOG2335">
    <property type="taxonomic scope" value="Eukaryota"/>
</dbReference>
<keyword evidence="11" id="KW-1185">Reference proteome</keyword>
<dbReference type="PANTHER" id="PTHR42907">
    <property type="entry name" value="FMN-LINKED OXIDOREDUCTASES SUPERFAMILY PROTEIN"/>
    <property type="match status" value="1"/>
</dbReference>
<keyword evidence="8" id="KW-0560">Oxidoreductase</keyword>
<dbReference type="EMBL" id="GG662462">
    <property type="protein sequence ID" value="EAR82149.4"/>
    <property type="molecule type" value="Genomic_DNA"/>
</dbReference>
<dbReference type="CDD" id="cd02801">
    <property type="entry name" value="DUS_like_FMN"/>
    <property type="match status" value="1"/>
</dbReference>
<evidence type="ECO:0000256" key="8">
    <source>
        <dbReference type="ARBA" id="ARBA00023002"/>
    </source>
</evidence>
<dbReference type="PANTHER" id="PTHR42907:SF1">
    <property type="entry name" value="FMN-LINKED OXIDOREDUCTASES SUPERFAMILY PROTEIN"/>
    <property type="match status" value="1"/>
</dbReference>
<keyword evidence="4" id="KW-0288">FMN</keyword>